<gene>
    <name evidence="5" type="ORF">QRT04_09520</name>
</gene>
<evidence type="ECO:0000313" key="6">
    <source>
        <dbReference type="Proteomes" id="UP001529338"/>
    </source>
</evidence>
<dbReference type="Pfam" id="PF10708">
    <property type="entry name" value="DUF2510"/>
    <property type="match status" value="1"/>
</dbReference>
<dbReference type="InterPro" id="IPR021994">
    <property type="entry name" value="DUF3592"/>
</dbReference>
<feature type="domain" description="DUF2510" evidence="3">
    <location>
        <begin position="5"/>
        <end position="37"/>
    </location>
</feature>
<accession>A0ABT7SG64</accession>
<name>A0ABT7SG64_9CELL</name>
<evidence type="ECO:0000256" key="2">
    <source>
        <dbReference type="SAM" id="Phobius"/>
    </source>
</evidence>
<dbReference type="Pfam" id="PF12158">
    <property type="entry name" value="DUF3592"/>
    <property type="match status" value="1"/>
</dbReference>
<sequence length="295" mass="30320">MAAPAGWYPDPQGPGSVRYWDGTGWTQHVQPVPAAPQPQPAPVGAGGWVPQPPTTSPQPGTAYPQPDASYGQAGGWSFGGPHTGVPRPHTPDLAEQLGQVLGQVRQYAGTDEGRATGTAAVGGALVADGVIGIGRNRQGIGGALSGMVFGALFVLISMVVIRPIALEPGSTHPGEASIQGTVVDQHSHVGDDGRMCSPEAQFVVGGQVYSAGSNGSSSTCPAVGTHVKVIYNLANPADARIAPEKMLQMIFWVFAGAGGLVFVLSLWTFIVRAGEISVGGFLLFKGLRARRAARG</sequence>
<dbReference type="Proteomes" id="UP001529338">
    <property type="component" value="Unassembled WGS sequence"/>
</dbReference>
<evidence type="ECO:0000313" key="5">
    <source>
        <dbReference type="EMBL" id="MDM7855170.1"/>
    </source>
</evidence>
<comment type="caution">
    <text evidence="5">The sequence shown here is derived from an EMBL/GenBank/DDBJ whole genome shotgun (WGS) entry which is preliminary data.</text>
</comment>
<dbReference type="EMBL" id="JAUCGQ010000001">
    <property type="protein sequence ID" value="MDM7855170.1"/>
    <property type="molecule type" value="Genomic_DNA"/>
</dbReference>
<keyword evidence="2" id="KW-1133">Transmembrane helix</keyword>
<evidence type="ECO:0000259" key="4">
    <source>
        <dbReference type="Pfam" id="PF12158"/>
    </source>
</evidence>
<evidence type="ECO:0000259" key="3">
    <source>
        <dbReference type="Pfam" id="PF10708"/>
    </source>
</evidence>
<protein>
    <submittedName>
        <fullName evidence="5">DUF2510 domain-containing protein</fullName>
    </submittedName>
</protein>
<feature type="domain" description="DUF3592" evidence="4">
    <location>
        <begin position="179"/>
        <end position="244"/>
    </location>
</feature>
<dbReference type="InterPro" id="IPR018929">
    <property type="entry name" value="DUF2510"/>
</dbReference>
<keyword evidence="2" id="KW-0812">Transmembrane</keyword>
<evidence type="ECO:0000256" key="1">
    <source>
        <dbReference type="SAM" id="MobiDB-lite"/>
    </source>
</evidence>
<feature type="region of interest" description="Disordered" evidence="1">
    <location>
        <begin position="1"/>
        <end position="62"/>
    </location>
</feature>
<keyword evidence="2" id="KW-0472">Membrane</keyword>
<reference evidence="5 6" key="1">
    <citation type="submission" date="2023-06" db="EMBL/GenBank/DDBJ databases">
        <title>Cellulomonas sp. MW4 Whole genome sequence.</title>
        <authorList>
            <person name="Park S."/>
        </authorList>
    </citation>
    <scope>NUCLEOTIDE SEQUENCE [LARGE SCALE GENOMIC DNA]</scope>
    <source>
        <strain evidence="5 6">MW4</strain>
    </source>
</reference>
<proteinExistence type="predicted"/>
<organism evidence="5 6">
    <name type="scientific">Cellulomonas alba</name>
    <dbReference type="NCBI Taxonomy" id="3053467"/>
    <lineage>
        <taxon>Bacteria</taxon>
        <taxon>Bacillati</taxon>
        <taxon>Actinomycetota</taxon>
        <taxon>Actinomycetes</taxon>
        <taxon>Micrococcales</taxon>
        <taxon>Cellulomonadaceae</taxon>
        <taxon>Cellulomonas</taxon>
    </lineage>
</organism>
<keyword evidence="6" id="KW-1185">Reference proteome</keyword>
<dbReference type="RefSeq" id="WP_289454976.1">
    <property type="nucleotide sequence ID" value="NZ_JAUCGQ010000001.1"/>
</dbReference>
<feature type="transmembrane region" description="Helical" evidence="2">
    <location>
        <begin position="140"/>
        <end position="161"/>
    </location>
</feature>
<feature type="transmembrane region" description="Helical" evidence="2">
    <location>
        <begin position="249"/>
        <end position="270"/>
    </location>
</feature>